<evidence type="ECO:0000313" key="4">
    <source>
        <dbReference type="EMBL" id="UON92906.1"/>
    </source>
</evidence>
<dbReference type="RefSeq" id="WP_227904147.1">
    <property type="nucleotide sequence ID" value="NZ_CP094984.1"/>
</dbReference>
<keyword evidence="2" id="KW-0812">Transmembrane</keyword>
<feature type="transmembrane region" description="Helical" evidence="2">
    <location>
        <begin position="85"/>
        <end position="111"/>
    </location>
</feature>
<organism evidence="3 6">
    <name type="scientific">Arthrobacter zhangbolii</name>
    <dbReference type="NCBI Taxonomy" id="2886936"/>
    <lineage>
        <taxon>Bacteria</taxon>
        <taxon>Bacillati</taxon>
        <taxon>Actinomycetota</taxon>
        <taxon>Actinomycetes</taxon>
        <taxon>Micrococcales</taxon>
        <taxon>Micrococcaceae</taxon>
        <taxon>Arthrobacter</taxon>
    </lineage>
</organism>
<dbReference type="EMBL" id="JAJFZT010000006">
    <property type="protein sequence ID" value="MCC3272839.1"/>
    <property type="molecule type" value="Genomic_DNA"/>
</dbReference>
<name>A0A9X1M9N3_9MICC</name>
<protein>
    <submittedName>
        <fullName evidence="3">Uncharacterized protein</fullName>
    </submittedName>
</protein>
<feature type="region of interest" description="Disordered" evidence="1">
    <location>
        <begin position="1"/>
        <end position="25"/>
    </location>
</feature>
<keyword evidence="5" id="KW-1185">Reference proteome</keyword>
<dbReference type="Proteomes" id="UP000829758">
    <property type="component" value="Chromosome"/>
</dbReference>
<evidence type="ECO:0000313" key="6">
    <source>
        <dbReference type="Proteomes" id="UP001155145"/>
    </source>
</evidence>
<accession>A0A9X1M9N3</accession>
<feature type="transmembrane region" description="Helical" evidence="2">
    <location>
        <begin position="34"/>
        <end position="53"/>
    </location>
</feature>
<evidence type="ECO:0000313" key="5">
    <source>
        <dbReference type="Proteomes" id="UP000829758"/>
    </source>
</evidence>
<gene>
    <name evidence="3" type="ORF">LJ755_08855</name>
    <name evidence="4" type="ORF">MUK71_04480</name>
</gene>
<evidence type="ECO:0000256" key="1">
    <source>
        <dbReference type="SAM" id="MobiDB-lite"/>
    </source>
</evidence>
<keyword evidence="2" id="KW-0472">Membrane</keyword>
<feature type="transmembrane region" description="Helical" evidence="2">
    <location>
        <begin position="59"/>
        <end position="78"/>
    </location>
</feature>
<evidence type="ECO:0000256" key="2">
    <source>
        <dbReference type="SAM" id="Phobius"/>
    </source>
</evidence>
<dbReference type="AlphaFoldDB" id="A0A9X1M9N3"/>
<sequence>MNDDGAQTQTKSPAGADSSRQDVPDEQKRNAVQYVRIFWLLAIATLLSSNLVLPWKLVPIALGTAAVVVGIIALVKAARAKMRPVLPVLISIGLVITFVTTLGMAAMAMLWDRTVTYESCMRSAITLNASESCQSEYLSFELP</sequence>
<keyword evidence="2" id="KW-1133">Transmembrane helix</keyword>
<feature type="compositionally biased region" description="Polar residues" evidence="1">
    <location>
        <begin position="1"/>
        <end position="12"/>
    </location>
</feature>
<dbReference type="EMBL" id="CP094984">
    <property type="protein sequence ID" value="UON92906.1"/>
    <property type="molecule type" value="Genomic_DNA"/>
</dbReference>
<reference evidence="3" key="1">
    <citation type="submission" date="2021-10" db="EMBL/GenBank/DDBJ databases">
        <title>Novel species in genus Arthrobacter.</title>
        <authorList>
            <person name="Liu Y."/>
        </authorList>
    </citation>
    <scope>NUCLEOTIDE SEQUENCE</scope>
    <source>
        <strain evidence="5">zg-Y462</strain>
        <strain evidence="3">Zg-Y462</strain>
    </source>
</reference>
<evidence type="ECO:0000313" key="3">
    <source>
        <dbReference type="EMBL" id="MCC3272839.1"/>
    </source>
</evidence>
<proteinExistence type="predicted"/>
<dbReference type="Proteomes" id="UP001155145">
    <property type="component" value="Unassembled WGS sequence"/>
</dbReference>